<dbReference type="AlphaFoldDB" id="A0A6G0YGN6"/>
<organism evidence="1 2">
    <name type="scientific">Aphis craccivora</name>
    <name type="common">Cowpea aphid</name>
    <dbReference type="NCBI Taxonomy" id="307492"/>
    <lineage>
        <taxon>Eukaryota</taxon>
        <taxon>Metazoa</taxon>
        <taxon>Ecdysozoa</taxon>
        <taxon>Arthropoda</taxon>
        <taxon>Hexapoda</taxon>
        <taxon>Insecta</taxon>
        <taxon>Pterygota</taxon>
        <taxon>Neoptera</taxon>
        <taxon>Paraneoptera</taxon>
        <taxon>Hemiptera</taxon>
        <taxon>Sternorrhyncha</taxon>
        <taxon>Aphidomorpha</taxon>
        <taxon>Aphidoidea</taxon>
        <taxon>Aphididae</taxon>
        <taxon>Aphidini</taxon>
        <taxon>Aphis</taxon>
        <taxon>Aphis</taxon>
    </lineage>
</organism>
<reference evidence="1 2" key="1">
    <citation type="submission" date="2019-08" db="EMBL/GenBank/DDBJ databases">
        <title>Whole genome of Aphis craccivora.</title>
        <authorList>
            <person name="Voronova N.V."/>
            <person name="Shulinski R.S."/>
            <person name="Bandarenka Y.V."/>
            <person name="Zhorov D.G."/>
            <person name="Warner D."/>
        </authorList>
    </citation>
    <scope>NUCLEOTIDE SEQUENCE [LARGE SCALE GENOMIC DNA]</scope>
    <source>
        <strain evidence="1">180601</strain>
        <tissue evidence="1">Whole Body</tissue>
    </source>
</reference>
<dbReference type="EMBL" id="VUJU01004169">
    <property type="protein sequence ID" value="KAF0755352.1"/>
    <property type="molecule type" value="Genomic_DNA"/>
</dbReference>
<protein>
    <submittedName>
        <fullName evidence="1">Uncharacterized protein</fullName>
    </submittedName>
</protein>
<dbReference type="Proteomes" id="UP000478052">
    <property type="component" value="Unassembled WGS sequence"/>
</dbReference>
<dbReference type="OrthoDB" id="7615214at2759"/>
<name>A0A6G0YGN6_APHCR</name>
<accession>A0A6G0YGN6</accession>
<sequence>MWYSSFFKNHWFFSFTQNIKIKSSGKLYLKSGCIAYTSKGVLKTKQILNQTYSSVPVDLSLMNDSCCNVFNFSNRPYPKPIHYDEIKNIKFNKDAFNKINNQLDQQDISLNLLIVDKTCHDNTKFYLNRNSKKSVIENINLSYSLVPNIIYLLFFNDKIIQIIGLLLRHFALKPFSKPYYWNKIDMFLYAYFFIDILSKQFINIIRGDWGHKFCYNNSLINMHYGTVYRPISVHCCVNGIRIITECSVTMTFMNELTICSNY</sequence>
<gene>
    <name evidence="1" type="ORF">FWK35_00014923</name>
</gene>
<comment type="caution">
    <text evidence="1">The sequence shown here is derived from an EMBL/GenBank/DDBJ whole genome shotgun (WGS) entry which is preliminary data.</text>
</comment>
<evidence type="ECO:0000313" key="2">
    <source>
        <dbReference type="Proteomes" id="UP000478052"/>
    </source>
</evidence>
<keyword evidence="2" id="KW-1185">Reference proteome</keyword>
<evidence type="ECO:0000313" key="1">
    <source>
        <dbReference type="EMBL" id="KAF0755352.1"/>
    </source>
</evidence>
<proteinExistence type="predicted"/>